<proteinExistence type="inferred from homology"/>
<dbReference type="Gene3D" id="3.40.50.300">
    <property type="entry name" value="P-loop containing nucleotide triphosphate hydrolases"/>
    <property type="match status" value="3"/>
</dbReference>
<dbReference type="Pfam" id="PF00004">
    <property type="entry name" value="AAA"/>
    <property type="match status" value="1"/>
</dbReference>
<dbReference type="GO" id="GO:0005737">
    <property type="term" value="C:cytoplasm"/>
    <property type="evidence" value="ECO:0007669"/>
    <property type="project" value="TreeGrafter"/>
</dbReference>
<name>A0A4R0G8S2_9ENTR</name>
<dbReference type="PRINTS" id="PR00300">
    <property type="entry name" value="CLPPROTEASEA"/>
</dbReference>
<dbReference type="InterPro" id="IPR019489">
    <property type="entry name" value="Clp_ATPase_C"/>
</dbReference>
<evidence type="ECO:0000256" key="2">
    <source>
        <dbReference type="ARBA" id="ARBA00022737"/>
    </source>
</evidence>
<evidence type="ECO:0000256" key="1">
    <source>
        <dbReference type="ARBA" id="ARBA00008675"/>
    </source>
</evidence>
<evidence type="ECO:0000313" key="9">
    <source>
        <dbReference type="Proteomes" id="UP000291424"/>
    </source>
</evidence>
<dbReference type="PROSITE" id="PS00870">
    <property type="entry name" value="CLPAB_1"/>
    <property type="match status" value="1"/>
</dbReference>
<dbReference type="InterPro" id="IPR018368">
    <property type="entry name" value="ClpA/B_CS1"/>
</dbReference>
<evidence type="ECO:0000256" key="3">
    <source>
        <dbReference type="ARBA" id="ARBA00022741"/>
    </source>
</evidence>
<dbReference type="SMART" id="SM00382">
    <property type="entry name" value="AAA"/>
    <property type="match status" value="2"/>
</dbReference>
<dbReference type="EMBL" id="SJOO01000003">
    <property type="protein sequence ID" value="TCB93324.1"/>
    <property type="molecule type" value="Genomic_DNA"/>
</dbReference>
<dbReference type="GO" id="GO:0005524">
    <property type="term" value="F:ATP binding"/>
    <property type="evidence" value="ECO:0007669"/>
    <property type="project" value="UniProtKB-KW"/>
</dbReference>
<dbReference type="InterPro" id="IPR036628">
    <property type="entry name" value="Clp_N_dom_sf"/>
</dbReference>
<dbReference type="SUPFAM" id="SSF81923">
    <property type="entry name" value="Double Clp-N motif"/>
    <property type="match status" value="1"/>
</dbReference>
<accession>A0A4R0G8S2</accession>
<reference evidence="8 9" key="1">
    <citation type="submission" date="2019-02" db="EMBL/GenBank/DDBJ databases">
        <title>The draft genome of Enterobacter spp. strains.</title>
        <authorList>
            <person name="Wang C."/>
            <person name="Feng Y."/>
            <person name="Zong Z."/>
        </authorList>
    </citation>
    <scope>NUCLEOTIDE SEQUENCE [LARGE SCALE GENOMIC DNA]</scope>
    <source>
        <strain evidence="8 9">WCHEW120002</strain>
    </source>
</reference>
<dbReference type="FunFam" id="3.40.50.300:FF:000010">
    <property type="entry name" value="Chaperone clpB 1, putative"/>
    <property type="match status" value="1"/>
</dbReference>
<keyword evidence="5" id="KW-0143">Chaperone</keyword>
<dbReference type="Pfam" id="PF17871">
    <property type="entry name" value="AAA_lid_9"/>
    <property type="match status" value="1"/>
</dbReference>
<dbReference type="Pfam" id="PF02861">
    <property type="entry name" value="Clp_N"/>
    <property type="match status" value="1"/>
</dbReference>
<dbReference type="InterPro" id="IPR017729">
    <property type="entry name" value="ATPase_T6SS_ClpV1"/>
</dbReference>
<dbReference type="Gene3D" id="1.10.8.60">
    <property type="match status" value="1"/>
</dbReference>
<keyword evidence="3" id="KW-0547">Nucleotide-binding</keyword>
<dbReference type="NCBIfam" id="TIGR03345">
    <property type="entry name" value="VI_ClpV1"/>
    <property type="match status" value="1"/>
</dbReference>
<dbReference type="SUPFAM" id="SSF52540">
    <property type="entry name" value="P-loop containing nucleoside triphosphate hydrolases"/>
    <property type="match status" value="2"/>
</dbReference>
<keyword evidence="4" id="KW-0067">ATP-binding</keyword>
<evidence type="ECO:0000313" key="8">
    <source>
        <dbReference type="EMBL" id="TCB93324.1"/>
    </source>
</evidence>
<dbReference type="Proteomes" id="UP000291424">
    <property type="component" value="Unassembled WGS sequence"/>
</dbReference>
<comment type="similarity">
    <text evidence="1">Belongs to the ClpA/ClpB family.</text>
</comment>
<evidence type="ECO:0000256" key="4">
    <source>
        <dbReference type="ARBA" id="ARBA00022840"/>
    </source>
</evidence>
<dbReference type="FunFam" id="3.40.50.300:FF:000025">
    <property type="entry name" value="ATP-dependent Clp protease subunit"/>
    <property type="match status" value="1"/>
</dbReference>
<dbReference type="Pfam" id="PF07724">
    <property type="entry name" value="AAA_2"/>
    <property type="match status" value="1"/>
</dbReference>
<keyword evidence="2 6" id="KW-0677">Repeat</keyword>
<dbReference type="AlphaFoldDB" id="A0A4R0G8S2"/>
<comment type="caution">
    <text evidence="8">The sequence shown here is derived from an EMBL/GenBank/DDBJ whole genome shotgun (WGS) entry which is preliminary data.</text>
</comment>
<dbReference type="GO" id="GO:0016887">
    <property type="term" value="F:ATP hydrolysis activity"/>
    <property type="evidence" value="ECO:0007669"/>
    <property type="project" value="InterPro"/>
</dbReference>
<dbReference type="OrthoDB" id="9803641at2"/>
<organism evidence="8 9">
    <name type="scientific">Enterobacter wuhouensis</name>
    <dbReference type="NCBI Taxonomy" id="2529381"/>
    <lineage>
        <taxon>Bacteria</taxon>
        <taxon>Pseudomonadati</taxon>
        <taxon>Pseudomonadota</taxon>
        <taxon>Gammaproteobacteria</taxon>
        <taxon>Enterobacterales</taxon>
        <taxon>Enterobacteriaceae</taxon>
        <taxon>Enterobacter</taxon>
    </lineage>
</organism>
<protein>
    <submittedName>
        <fullName evidence="8">Type VI secretion system ATPase TssH</fullName>
    </submittedName>
</protein>
<dbReference type="InterPro" id="IPR003959">
    <property type="entry name" value="ATPase_AAA_core"/>
</dbReference>
<evidence type="ECO:0000256" key="5">
    <source>
        <dbReference type="ARBA" id="ARBA00023186"/>
    </source>
</evidence>
<dbReference type="InterPro" id="IPR001270">
    <property type="entry name" value="ClpA/B"/>
</dbReference>
<feature type="domain" description="Clp R" evidence="7">
    <location>
        <begin position="8"/>
        <end position="157"/>
    </location>
</feature>
<dbReference type="RefSeq" id="WP_131633822.1">
    <property type="nucleotide sequence ID" value="NZ_SJOO01000003.1"/>
</dbReference>
<dbReference type="InterPro" id="IPR041546">
    <property type="entry name" value="ClpA/ClpB_AAA_lid"/>
</dbReference>
<dbReference type="InterPro" id="IPR027417">
    <property type="entry name" value="P-loop_NTPase"/>
</dbReference>
<dbReference type="Gene3D" id="1.10.1780.10">
    <property type="entry name" value="Clp, N-terminal domain"/>
    <property type="match status" value="1"/>
</dbReference>
<dbReference type="CDD" id="cd00009">
    <property type="entry name" value="AAA"/>
    <property type="match status" value="1"/>
</dbReference>
<dbReference type="Pfam" id="PF10431">
    <property type="entry name" value="ClpB_D2-small"/>
    <property type="match status" value="1"/>
</dbReference>
<dbReference type="SMART" id="SM01086">
    <property type="entry name" value="ClpB_D2-small"/>
    <property type="match status" value="1"/>
</dbReference>
<dbReference type="InterPro" id="IPR003593">
    <property type="entry name" value="AAA+_ATPase"/>
</dbReference>
<dbReference type="InterPro" id="IPR004176">
    <property type="entry name" value="Clp_R_N"/>
</dbReference>
<dbReference type="PANTHER" id="PTHR11638">
    <property type="entry name" value="ATP-DEPENDENT CLP PROTEASE"/>
    <property type="match status" value="1"/>
</dbReference>
<dbReference type="PANTHER" id="PTHR11638:SF181">
    <property type="entry name" value="ATPASE SUBUNIT OF ATP-DEPENDENT PROTEASE"/>
    <property type="match status" value="1"/>
</dbReference>
<evidence type="ECO:0000259" key="7">
    <source>
        <dbReference type="PROSITE" id="PS51903"/>
    </source>
</evidence>
<sequence length="883" mass="97399">MENPAILLRRLNPYCARAMEGAASLCQTRAHAEILPEHWLLKLLEQGEGDLTVLARRYEWDMDAIWQALLGFMDALPRSVRSRPQLSDGIQALMQDAWLHASLAGEAHIRSIHLLMALAEKPSRVRCDGLWPLLTLAQSQLERLRPLLDAQSDERPEVQQEAELAQGGEVEFVGRPVNSGIKEGELNPALQNALDKFTLDVTARAREGKIDPVFGRDNEIRQMVDILSRRRKNNPILVGEPGVGKTALVEGLALRIADGNVPDALKPVTVRTLDLGLLQAGAGVKGEFEQRLKNIIEAVQQSPLPVLLFIDEAHTIIGAGNQAGGADAANLLKPALARGELRTIAATTWSEYKQYFERDAALERRFQMVKVDEPDDDTACLMLRGLKSRYAEHHGVHITDEAVKAAVTLSRRYLTGRQLPDKAVDLLDTASARIRMSLDTVPEQLTSLKAQLTALDMEKQALLEDIAVGNCAHGERLAAIEKDEIRIILQLDERETQYGRELKLTEELLACRTDISRQADIADLQNQLVAVQQNAPLLGLDVDARTVATVIADWTGVPLSSLMKDEQTELLSLENNLGRRVVGQDAALNAIAQRLRASKTGLAPENGPQGVFLLVGPSGTGKTETALALADELFGGEKSLITINLSEYQEPHTVSQLKGSPPGYVGYGQGGILTEAVRKRPYSVVLLDEVEKAHRDVMNLFYQVFDRGFMRDGEGREIDFRNTVILMTSNLGSDHIMQMLDERPESTESDLHELLRPLLRDHFQPALLARFQTVVYRTLAQDAMRIIVGMKLNQVSKRLARHYGITTIISESLSDALTAACLLPDTGARNVDSLLNQQILPVLSQQLLSHMAAGQKPQHLTLGWDEEEGIVLAFDEQAEGEAS</sequence>
<dbReference type="InterPro" id="IPR050130">
    <property type="entry name" value="ClpA_ClpB"/>
</dbReference>
<dbReference type="GO" id="GO:0034605">
    <property type="term" value="P:cellular response to heat"/>
    <property type="evidence" value="ECO:0007669"/>
    <property type="project" value="TreeGrafter"/>
</dbReference>
<gene>
    <name evidence="8" type="primary">tssH</name>
    <name evidence="8" type="ORF">E0L20_10000</name>
</gene>
<dbReference type="CDD" id="cd19499">
    <property type="entry name" value="RecA-like_ClpB_Hsp104-like"/>
    <property type="match status" value="1"/>
</dbReference>
<dbReference type="PROSITE" id="PS51903">
    <property type="entry name" value="CLP_R"/>
    <property type="match status" value="1"/>
</dbReference>
<evidence type="ECO:0000256" key="6">
    <source>
        <dbReference type="PROSITE-ProRule" id="PRU01251"/>
    </source>
</evidence>